<proteinExistence type="predicted"/>
<evidence type="ECO:0000256" key="6">
    <source>
        <dbReference type="SAM" id="MobiDB-lite"/>
    </source>
</evidence>
<feature type="region of interest" description="Disordered" evidence="6">
    <location>
        <begin position="1"/>
        <end position="71"/>
    </location>
</feature>
<keyword evidence="5" id="KW-0472">Membrane</keyword>
<protein>
    <submittedName>
        <fullName evidence="7">Uncharacterized protein</fullName>
    </submittedName>
</protein>
<evidence type="ECO:0000313" key="8">
    <source>
        <dbReference type="Proteomes" id="UP000823775"/>
    </source>
</evidence>
<evidence type="ECO:0000313" key="7">
    <source>
        <dbReference type="EMBL" id="MCD7458595.1"/>
    </source>
</evidence>
<evidence type="ECO:0000256" key="4">
    <source>
        <dbReference type="ARBA" id="ARBA00022989"/>
    </source>
</evidence>
<dbReference type="InterPro" id="IPR044235">
    <property type="entry name" value="RNFT1/2"/>
</dbReference>
<evidence type="ECO:0000256" key="2">
    <source>
        <dbReference type="ARBA" id="ARBA00022692"/>
    </source>
</evidence>
<name>A0ABS8SIF9_DATST</name>
<gene>
    <name evidence="7" type="ORF">HAX54_038630</name>
</gene>
<comment type="caution">
    <text evidence="7">The sequence shown here is derived from an EMBL/GenBank/DDBJ whole genome shotgun (WGS) entry which is preliminary data.</text>
</comment>
<organism evidence="7 8">
    <name type="scientific">Datura stramonium</name>
    <name type="common">Jimsonweed</name>
    <name type="synonym">Common thornapple</name>
    <dbReference type="NCBI Taxonomy" id="4076"/>
    <lineage>
        <taxon>Eukaryota</taxon>
        <taxon>Viridiplantae</taxon>
        <taxon>Streptophyta</taxon>
        <taxon>Embryophyta</taxon>
        <taxon>Tracheophyta</taxon>
        <taxon>Spermatophyta</taxon>
        <taxon>Magnoliopsida</taxon>
        <taxon>eudicotyledons</taxon>
        <taxon>Gunneridae</taxon>
        <taxon>Pentapetalae</taxon>
        <taxon>asterids</taxon>
        <taxon>lamiids</taxon>
        <taxon>Solanales</taxon>
        <taxon>Solanaceae</taxon>
        <taxon>Solanoideae</taxon>
        <taxon>Datureae</taxon>
        <taxon>Datura</taxon>
    </lineage>
</organism>
<dbReference type="EMBL" id="JACEIK010000528">
    <property type="protein sequence ID" value="MCD7458595.1"/>
    <property type="molecule type" value="Genomic_DNA"/>
</dbReference>
<sequence>MEPLVADNSVTNDSESSSNVGGGNSSSGEVSIRIIGAGEHQGIGAEDEDEDENDGSVTDNGEGDSSVDASTIHVSSDNDAGFFVTIWITVVMFKSNDILRKLTTLKATMSLKLVMLMYYKNSRGHNLCRQVDYRADSYVVKSFFTALKALSKKEVHYGSHATPEQAVSHNGLKEKEHALCAKRWSDRLI</sequence>
<dbReference type="PANTHER" id="PTHR15860:SF0">
    <property type="entry name" value="LP20373P"/>
    <property type="match status" value="1"/>
</dbReference>
<evidence type="ECO:0000256" key="1">
    <source>
        <dbReference type="ARBA" id="ARBA00004141"/>
    </source>
</evidence>
<dbReference type="Proteomes" id="UP000823775">
    <property type="component" value="Unassembled WGS sequence"/>
</dbReference>
<evidence type="ECO:0000256" key="5">
    <source>
        <dbReference type="ARBA" id="ARBA00023136"/>
    </source>
</evidence>
<evidence type="ECO:0000256" key="3">
    <source>
        <dbReference type="ARBA" id="ARBA00022786"/>
    </source>
</evidence>
<feature type="compositionally biased region" description="Acidic residues" evidence="6">
    <location>
        <begin position="45"/>
        <end position="54"/>
    </location>
</feature>
<accession>A0ABS8SIF9</accession>
<dbReference type="PANTHER" id="PTHR15860">
    <property type="entry name" value="UNCHARACTERIZED RING FINGER-CONTAINING PROTEIN"/>
    <property type="match status" value="1"/>
</dbReference>
<reference evidence="7 8" key="1">
    <citation type="journal article" date="2021" name="BMC Genomics">
        <title>Datura genome reveals duplications of psychoactive alkaloid biosynthetic genes and high mutation rate following tissue culture.</title>
        <authorList>
            <person name="Rajewski A."/>
            <person name="Carter-House D."/>
            <person name="Stajich J."/>
            <person name="Litt A."/>
        </authorList>
    </citation>
    <scope>NUCLEOTIDE SEQUENCE [LARGE SCALE GENOMIC DNA]</scope>
    <source>
        <strain evidence="7">AR-01</strain>
    </source>
</reference>
<keyword evidence="2" id="KW-0812">Transmembrane</keyword>
<comment type="subcellular location">
    <subcellularLocation>
        <location evidence="1">Membrane</location>
        <topology evidence="1">Multi-pass membrane protein</topology>
    </subcellularLocation>
</comment>
<keyword evidence="8" id="KW-1185">Reference proteome</keyword>
<keyword evidence="3" id="KW-0833">Ubl conjugation pathway</keyword>
<keyword evidence="4" id="KW-1133">Transmembrane helix</keyword>